<name>A0ABC9NH90_BACUC</name>
<proteinExistence type="predicted"/>
<comment type="caution">
    <text evidence="1">The sequence shown here is derived from an EMBL/GenBank/DDBJ whole genome shotgun (WGS) entry which is preliminary data.</text>
</comment>
<organism evidence="1 2">
    <name type="scientific">Bacteroides uniformis (strain ATCC 8492 / DSM 6597 / CCUG 4942 / CIP 103695 / JCM 5828 / KCTC 5204 / NCTC 13054 / VPI 0061)</name>
    <dbReference type="NCBI Taxonomy" id="411479"/>
    <lineage>
        <taxon>Bacteria</taxon>
        <taxon>Pseudomonadati</taxon>
        <taxon>Bacteroidota</taxon>
        <taxon>Bacteroidia</taxon>
        <taxon>Bacteroidales</taxon>
        <taxon>Bacteroidaceae</taxon>
        <taxon>Bacteroides</taxon>
    </lineage>
</organism>
<reference evidence="1" key="2">
    <citation type="submission" date="2013-11" db="EMBL/GenBank/DDBJ databases">
        <title>Draft genome sequence of Bacteroides uniformis (ATCC 8492).</title>
        <authorList>
            <person name="Sudarsanam P."/>
            <person name="Ley R."/>
            <person name="Guruge J."/>
            <person name="Turnbaugh P.J."/>
            <person name="Mahowald M."/>
            <person name="Liep D."/>
            <person name="Gordon J."/>
        </authorList>
    </citation>
    <scope>NUCLEOTIDE SEQUENCE</scope>
    <source>
        <strain evidence="1">ATCC 8492</strain>
    </source>
</reference>
<dbReference type="EMBL" id="AAYH02000031">
    <property type="protein sequence ID" value="EDO56074.1"/>
    <property type="molecule type" value="Genomic_DNA"/>
</dbReference>
<gene>
    <name evidence="1" type="ORF">BACUNI_00216</name>
</gene>
<keyword evidence="2" id="KW-1185">Reference proteome</keyword>
<accession>A0ABC9NH90</accession>
<reference evidence="1" key="1">
    <citation type="submission" date="2007-06" db="EMBL/GenBank/DDBJ databases">
        <authorList>
            <person name="Fulton L."/>
            <person name="Clifton S."/>
            <person name="Fulton B."/>
            <person name="Xu J."/>
            <person name="Minx P."/>
            <person name="Pepin K.H."/>
            <person name="Johnson M."/>
            <person name="Thiruvilangam P."/>
            <person name="Bhonagiri V."/>
            <person name="Nash W.E."/>
            <person name="Mardis E.R."/>
            <person name="Wilson R.K."/>
        </authorList>
    </citation>
    <scope>NUCLEOTIDE SEQUENCE [LARGE SCALE GENOMIC DNA]</scope>
    <source>
        <strain evidence="1">ATCC 8492</strain>
    </source>
</reference>
<evidence type="ECO:0000313" key="1">
    <source>
        <dbReference type="EMBL" id="EDO56074.1"/>
    </source>
</evidence>
<evidence type="ECO:0000313" key="2">
    <source>
        <dbReference type="Proteomes" id="UP000004110"/>
    </source>
</evidence>
<dbReference type="Proteomes" id="UP000004110">
    <property type="component" value="Unassembled WGS sequence"/>
</dbReference>
<dbReference type="AlphaFoldDB" id="A0ABC9NH90"/>
<sequence length="35" mass="3852">MLGIPNVKYYNNYGLNGKKTDVCNVDIAKLCTFAA</sequence>
<protein>
    <submittedName>
        <fullName evidence="1">Uncharacterized protein</fullName>
    </submittedName>
</protein>